<dbReference type="KEGG" id="mes:Meso_2924"/>
<dbReference type="Gene3D" id="3.40.50.1220">
    <property type="entry name" value="TPP-binding domain"/>
    <property type="match status" value="1"/>
</dbReference>
<dbReference type="PANTHER" id="PTHR18968">
    <property type="entry name" value="THIAMINE PYROPHOSPHATE ENZYMES"/>
    <property type="match status" value="1"/>
</dbReference>
<feature type="domain" description="Thiamine pyrophosphate enzyme N-terminal TPP-binding" evidence="6">
    <location>
        <begin position="10"/>
        <end position="138"/>
    </location>
</feature>
<evidence type="ECO:0000259" key="5">
    <source>
        <dbReference type="Pfam" id="PF02775"/>
    </source>
</evidence>
<dbReference type="AlphaFoldDB" id="Q11E79"/>
<evidence type="ECO:0000256" key="3">
    <source>
        <dbReference type="RuleBase" id="RU362132"/>
    </source>
</evidence>
<dbReference type="Pfam" id="PF02776">
    <property type="entry name" value="TPP_enzyme_N"/>
    <property type="match status" value="1"/>
</dbReference>
<dbReference type="CDD" id="cd02002">
    <property type="entry name" value="TPP_BFDC"/>
    <property type="match status" value="1"/>
</dbReference>
<comment type="similarity">
    <text evidence="1 3">Belongs to the TPP enzyme family.</text>
</comment>
<evidence type="ECO:0000259" key="4">
    <source>
        <dbReference type="Pfam" id="PF00205"/>
    </source>
</evidence>
<reference evidence="7" key="1">
    <citation type="submission" date="2006-06" db="EMBL/GenBank/DDBJ databases">
        <title>Complete sequence of chromosome of Chelativorans sp. BNC1.</title>
        <authorList>
            <consortium name="US DOE Joint Genome Institute"/>
            <person name="Copeland A."/>
            <person name="Lucas S."/>
            <person name="Lapidus A."/>
            <person name="Barry K."/>
            <person name="Detter J.C."/>
            <person name="Glavina del Rio T."/>
            <person name="Hammon N."/>
            <person name="Israni S."/>
            <person name="Dalin E."/>
            <person name="Tice H."/>
            <person name="Pitluck S."/>
            <person name="Chertkov O."/>
            <person name="Brettin T."/>
            <person name="Bruce D."/>
            <person name="Han C."/>
            <person name="Tapia R."/>
            <person name="Gilna P."/>
            <person name="Schmutz J."/>
            <person name="Larimer F."/>
            <person name="Land M."/>
            <person name="Hauser L."/>
            <person name="Kyrpides N."/>
            <person name="Mikhailova N."/>
            <person name="Richardson P."/>
        </authorList>
    </citation>
    <scope>NUCLEOTIDE SEQUENCE</scope>
    <source>
        <strain evidence="7">BNC1</strain>
    </source>
</reference>
<dbReference type="InterPro" id="IPR012001">
    <property type="entry name" value="Thiamin_PyroP_enz_TPP-bd_dom"/>
</dbReference>
<dbReference type="GO" id="GO:0050660">
    <property type="term" value="F:flavin adenine dinucleotide binding"/>
    <property type="evidence" value="ECO:0007669"/>
    <property type="project" value="TreeGrafter"/>
</dbReference>
<dbReference type="GO" id="GO:0009099">
    <property type="term" value="P:L-valine biosynthetic process"/>
    <property type="evidence" value="ECO:0007669"/>
    <property type="project" value="TreeGrafter"/>
</dbReference>
<name>Q11E79_CHESB</name>
<feature type="domain" description="Thiamine pyrophosphate enzyme central" evidence="4">
    <location>
        <begin position="214"/>
        <end position="342"/>
    </location>
</feature>
<dbReference type="CDD" id="cd07035">
    <property type="entry name" value="TPP_PYR_POX_like"/>
    <property type="match status" value="1"/>
</dbReference>
<dbReference type="Pfam" id="PF02775">
    <property type="entry name" value="TPP_enzyme_C"/>
    <property type="match status" value="1"/>
</dbReference>
<dbReference type="STRING" id="266779.Meso_2924"/>
<dbReference type="InterPro" id="IPR045229">
    <property type="entry name" value="TPP_enz"/>
</dbReference>
<dbReference type="GO" id="GO:0005948">
    <property type="term" value="C:acetolactate synthase complex"/>
    <property type="evidence" value="ECO:0007669"/>
    <property type="project" value="TreeGrafter"/>
</dbReference>
<dbReference type="InterPro" id="IPR029061">
    <property type="entry name" value="THDP-binding"/>
</dbReference>
<dbReference type="EMBL" id="CP000390">
    <property type="protein sequence ID" value="ABG64296.1"/>
    <property type="molecule type" value="Genomic_DNA"/>
</dbReference>
<dbReference type="GO" id="GO:0000287">
    <property type="term" value="F:magnesium ion binding"/>
    <property type="evidence" value="ECO:0007669"/>
    <property type="project" value="InterPro"/>
</dbReference>
<evidence type="ECO:0000313" key="7">
    <source>
        <dbReference type="EMBL" id="ABG64296.1"/>
    </source>
</evidence>
<sequence length="576" mass="62273">MNQKTLKNVTVAEAYLHLLADRGVDYFFANAGTDFAPLIEAFAKGEVEGTRLPKPITAPHENVAVSMALGHALVSGKPQAVMVHVNVGTANALCGLLNAQRVRAPMLFTSGRTPILEEGLPGHRSSFIHWPQEMYDQGGMVREAVKWDYELRNSVQIETVLDRALSIANNAPSGPVYLTLPREVLAETLESFTYTPGGGMQRCSAPSAASAGSIQQAVEMLQKAENPLIITSTSGRTAGGVAALSRLALEHAIPVISFNPRYMEIASAHPMNMGQNINAWLPEADVVLVLDTIVPWIPSETRPNAAAKIIHIGEDPLYTEVPIRSFRCDLAIAADLETALVQIADGLATSPSNDPELVDRRRAALAQRRRKLDETRLAAWQKAQLSKEITPLHISRTIDKVKGDDGLIFRESGIRIDHMSFGKPGTYFFSGAAGGLGWSLGAALGAKLAAPDRTVISTVGDGSYMFGTPLAAHYVAAEQKLPVVFIVFNNGGWHAVRRATRGMYSDGHSAEASRFGREPLTDFSVDIGFEKIVESVGGHGERVEHPDDLQKAMDRAMDITRTEGRQVLLNVVCTTS</sequence>
<evidence type="ECO:0000256" key="2">
    <source>
        <dbReference type="ARBA" id="ARBA00023052"/>
    </source>
</evidence>
<dbReference type="HOGENOM" id="CLU_013748_4_0_5"/>
<dbReference type="InterPro" id="IPR029035">
    <property type="entry name" value="DHS-like_NAD/FAD-binding_dom"/>
</dbReference>
<gene>
    <name evidence="7" type="ordered locus">Meso_2924</name>
</gene>
<dbReference type="eggNOG" id="COG0028">
    <property type="taxonomic scope" value="Bacteria"/>
</dbReference>
<dbReference type="GO" id="GO:0030976">
    <property type="term" value="F:thiamine pyrophosphate binding"/>
    <property type="evidence" value="ECO:0007669"/>
    <property type="project" value="InterPro"/>
</dbReference>
<dbReference type="Gene3D" id="3.40.50.970">
    <property type="match status" value="2"/>
</dbReference>
<keyword evidence="2 3" id="KW-0786">Thiamine pyrophosphate</keyword>
<dbReference type="Pfam" id="PF00205">
    <property type="entry name" value="TPP_enzyme_M"/>
    <property type="match status" value="1"/>
</dbReference>
<protein>
    <submittedName>
        <fullName evidence="7">Thiamine pyrophosphate enzyme-like TPP-binding protein</fullName>
    </submittedName>
</protein>
<accession>Q11E79</accession>
<dbReference type="NCBIfam" id="NF006203">
    <property type="entry name" value="PRK08327.1"/>
    <property type="match status" value="1"/>
</dbReference>
<dbReference type="InterPro" id="IPR011766">
    <property type="entry name" value="TPP_enzyme_TPP-bd"/>
</dbReference>
<organism evidence="7">
    <name type="scientific">Chelativorans sp. (strain BNC1)</name>
    <dbReference type="NCBI Taxonomy" id="266779"/>
    <lineage>
        <taxon>Bacteria</taxon>
        <taxon>Pseudomonadati</taxon>
        <taxon>Pseudomonadota</taxon>
        <taxon>Alphaproteobacteria</taxon>
        <taxon>Hyphomicrobiales</taxon>
        <taxon>Phyllobacteriaceae</taxon>
        <taxon>Chelativorans</taxon>
    </lineage>
</organism>
<dbReference type="GO" id="GO:0003984">
    <property type="term" value="F:acetolactate synthase activity"/>
    <property type="evidence" value="ECO:0007669"/>
    <property type="project" value="TreeGrafter"/>
</dbReference>
<evidence type="ECO:0000259" key="6">
    <source>
        <dbReference type="Pfam" id="PF02776"/>
    </source>
</evidence>
<dbReference type="SUPFAM" id="SSF52467">
    <property type="entry name" value="DHS-like NAD/FAD-binding domain"/>
    <property type="match status" value="1"/>
</dbReference>
<dbReference type="GO" id="GO:0009097">
    <property type="term" value="P:isoleucine biosynthetic process"/>
    <property type="evidence" value="ECO:0007669"/>
    <property type="project" value="TreeGrafter"/>
</dbReference>
<proteinExistence type="inferred from homology"/>
<dbReference type="SUPFAM" id="SSF52518">
    <property type="entry name" value="Thiamin diphosphate-binding fold (THDP-binding)"/>
    <property type="match status" value="2"/>
</dbReference>
<dbReference type="InterPro" id="IPR012000">
    <property type="entry name" value="Thiamin_PyroP_enz_cen_dom"/>
</dbReference>
<feature type="domain" description="Thiamine pyrophosphate enzyme TPP-binding" evidence="5">
    <location>
        <begin position="418"/>
        <end position="562"/>
    </location>
</feature>
<evidence type="ECO:0000256" key="1">
    <source>
        <dbReference type="ARBA" id="ARBA00007812"/>
    </source>
</evidence>
<dbReference type="PANTHER" id="PTHR18968:SF13">
    <property type="entry name" value="ACETOLACTATE SYNTHASE CATALYTIC SUBUNIT, MITOCHONDRIAL"/>
    <property type="match status" value="1"/>
</dbReference>